<reference evidence="3" key="1">
    <citation type="submission" date="2021-06" db="EMBL/GenBank/DDBJ databases">
        <authorList>
            <person name="Kallberg Y."/>
            <person name="Tangrot J."/>
            <person name="Rosling A."/>
        </authorList>
    </citation>
    <scope>NUCLEOTIDE SEQUENCE</scope>
    <source>
        <strain evidence="3">CL551</strain>
    </source>
</reference>
<feature type="compositionally biased region" description="Pro residues" evidence="1">
    <location>
        <begin position="140"/>
        <end position="151"/>
    </location>
</feature>
<dbReference type="InterPro" id="IPR016135">
    <property type="entry name" value="UBQ-conjugating_enzyme/RWD"/>
</dbReference>
<dbReference type="CDD" id="cd11685">
    <property type="entry name" value="UEV_TSG101-like"/>
    <property type="match status" value="1"/>
</dbReference>
<dbReference type="Pfam" id="PF05743">
    <property type="entry name" value="UEV"/>
    <property type="match status" value="1"/>
</dbReference>
<feature type="compositionally biased region" description="Polar residues" evidence="1">
    <location>
        <begin position="117"/>
        <end position="129"/>
    </location>
</feature>
<dbReference type="InterPro" id="IPR008883">
    <property type="entry name" value="UEV_N"/>
</dbReference>
<dbReference type="InterPro" id="IPR052070">
    <property type="entry name" value="ESCRT-I_UEV_domain"/>
</dbReference>
<dbReference type="SUPFAM" id="SSF54495">
    <property type="entry name" value="UBC-like"/>
    <property type="match status" value="1"/>
</dbReference>
<feature type="domain" description="UEV" evidence="2">
    <location>
        <begin position="1"/>
        <end position="105"/>
    </location>
</feature>
<dbReference type="AlphaFoldDB" id="A0A9N9P3Q5"/>
<dbReference type="PANTHER" id="PTHR23306:SF3">
    <property type="entry name" value="TUMOR SUPPRESSOR PROTEIN 101"/>
    <property type="match status" value="1"/>
</dbReference>
<evidence type="ECO:0000259" key="2">
    <source>
        <dbReference type="PROSITE" id="PS51322"/>
    </source>
</evidence>
<evidence type="ECO:0000256" key="1">
    <source>
        <dbReference type="SAM" id="MobiDB-lite"/>
    </source>
</evidence>
<dbReference type="GO" id="GO:0000813">
    <property type="term" value="C:ESCRT I complex"/>
    <property type="evidence" value="ECO:0007669"/>
    <property type="project" value="TreeGrafter"/>
</dbReference>
<dbReference type="Proteomes" id="UP000789342">
    <property type="component" value="Unassembled WGS sequence"/>
</dbReference>
<keyword evidence="4" id="KW-1185">Reference proteome</keyword>
<dbReference type="Gene3D" id="3.10.110.10">
    <property type="entry name" value="Ubiquitin Conjugating Enzyme"/>
    <property type="match status" value="1"/>
</dbReference>
<gene>
    <name evidence="3" type="ORF">AMORRO_LOCUS17660</name>
</gene>
<feature type="region of interest" description="Disordered" evidence="1">
    <location>
        <begin position="101"/>
        <end position="168"/>
    </location>
</feature>
<comment type="caution">
    <text evidence="3">The sequence shown here is derived from an EMBL/GenBank/DDBJ whole genome shotgun (WGS) entry which is preliminary data.</text>
</comment>
<feature type="non-terminal residue" evidence="3">
    <location>
        <position position="168"/>
    </location>
</feature>
<dbReference type="EMBL" id="CAJVPV010056079">
    <property type="protein sequence ID" value="CAG8785256.1"/>
    <property type="molecule type" value="Genomic_DNA"/>
</dbReference>
<dbReference type="GO" id="GO:0043130">
    <property type="term" value="F:ubiquitin binding"/>
    <property type="evidence" value="ECO:0007669"/>
    <property type="project" value="TreeGrafter"/>
</dbReference>
<dbReference type="PANTHER" id="PTHR23306">
    <property type="entry name" value="TUMOR SUSCEPTIBILITY GENE 101 PROTEIN-RELATED"/>
    <property type="match status" value="1"/>
</dbReference>
<evidence type="ECO:0000313" key="3">
    <source>
        <dbReference type="EMBL" id="CAG8785256.1"/>
    </source>
</evidence>
<dbReference type="PROSITE" id="PS51322">
    <property type="entry name" value="UEV"/>
    <property type="match status" value="1"/>
</dbReference>
<feature type="non-terminal residue" evidence="3">
    <location>
        <position position="1"/>
    </location>
</feature>
<accession>A0A9N9P3Q5</accession>
<proteinExistence type="predicted"/>
<dbReference type="GO" id="GO:0015031">
    <property type="term" value="P:protein transport"/>
    <property type="evidence" value="ECO:0007669"/>
    <property type="project" value="InterPro"/>
</dbReference>
<organism evidence="3 4">
    <name type="scientific">Acaulospora morrowiae</name>
    <dbReference type="NCBI Taxonomy" id="94023"/>
    <lineage>
        <taxon>Eukaryota</taxon>
        <taxon>Fungi</taxon>
        <taxon>Fungi incertae sedis</taxon>
        <taxon>Mucoromycota</taxon>
        <taxon>Glomeromycotina</taxon>
        <taxon>Glomeromycetes</taxon>
        <taxon>Diversisporales</taxon>
        <taxon>Acaulosporaceae</taxon>
        <taxon>Acaulospora</taxon>
    </lineage>
</organism>
<evidence type="ECO:0000313" key="4">
    <source>
        <dbReference type="Proteomes" id="UP000789342"/>
    </source>
</evidence>
<dbReference type="OrthoDB" id="306304at2759"/>
<protein>
    <submittedName>
        <fullName evidence="3">7448_t:CDS:1</fullName>
    </submittedName>
</protein>
<name>A0A9N9P3Q5_9GLOM</name>
<sequence>YDDGKCKTLIYLHGTIQITYRATPYNIPVNFWIPTEYPKAPPLAFVAPTPNMIIKRSNYVDVSGRCYHPYLQNWGTQQNEESNLVTLCTILQNVFGQNSPVFTRTPSQSPTPPYSLQPPTNGGQNTLTSPVLHPRSLNPITPPPLPPPPPYQQNVSRKENRPRSHSGT</sequence>